<dbReference type="InterPro" id="IPR045076">
    <property type="entry name" value="MutS"/>
</dbReference>
<dbReference type="GO" id="GO:0030983">
    <property type="term" value="F:mismatched DNA binding"/>
    <property type="evidence" value="ECO:0007669"/>
    <property type="project" value="InterPro"/>
</dbReference>
<dbReference type="GO" id="GO:0005524">
    <property type="term" value="F:ATP binding"/>
    <property type="evidence" value="ECO:0007669"/>
    <property type="project" value="UniProtKB-UniRule"/>
</dbReference>
<dbReference type="HOGENOM" id="CLU_011252_2_1_12"/>
<dbReference type="FunFam" id="3.40.50.300:FF:000830">
    <property type="entry name" value="Endonuclease MutS2"/>
    <property type="match status" value="1"/>
</dbReference>
<comment type="subunit">
    <text evidence="7">Homodimer. Binds to stalled ribosomes, contacting rRNA.</text>
</comment>
<dbReference type="InterPro" id="IPR046893">
    <property type="entry name" value="MSSS"/>
</dbReference>
<dbReference type="Gene3D" id="3.40.50.300">
    <property type="entry name" value="P-loop containing nucleotide triphosphate hydrolases"/>
    <property type="match status" value="1"/>
</dbReference>
<keyword evidence="7" id="KW-0255">Endonuclease</keyword>
<dbReference type="Pfam" id="PF01713">
    <property type="entry name" value="Smr"/>
    <property type="match status" value="1"/>
</dbReference>
<dbReference type="PIRSF" id="PIRSF005814">
    <property type="entry name" value="MutS_YshD"/>
    <property type="match status" value="1"/>
</dbReference>
<dbReference type="GO" id="GO:0004519">
    <property type="term" value="F:endonuclease activity"/>
    <property type="evidence" value="ECO:0007669"/>
    <property type="project" value="UniProtKB-UniRule"/>
</dbReference>
<evidence type="ECO:0000256" key="8">
    <source>
        <dbReference type="SAM" id="MobiDB-lite"/>
    </source>
</evidence>
<comment type="similarity">
    <text evidence="7">Belongs to the DNA mismatch repair MutS family. MutS2 subfamily.</text>
</comment>
<sequence>MFKIPIGEKEMTEHTLEVLQFSRICGIVASYCVTDEGKNACLNKKPYTDIKQIENEKKYGNDFLALLNSYNAPPVKYRPPVLPFLNGIEVEGAALDIEGVYSVGLLAKAVCELHEWLNPFLQNEEYALNSIVNFIKAIPEMLELKHLIFAFIDENGEIQDLPSLRAIKNKIASIENDIEKTMRNFFTDEYTRSMLQSNLPTVKDGRQVIAVRSNFKGRIPGIIHEYSQSGQTFYLEPETVVLKNNDLLAAHAEYERELLRLLTELTAKIANHLKIIKKSCEAIIELDCFSAAARWARSQSCVFALPPAELLCGNSKYNLNNHGAPSFYLHQARHPLLGKNAVPIDLKLLKEDKVLIITGPNTGGKTVSLKTAALFALINQTGWPVPAGPQTRLPYFDFIACDIGDEQSLDQSLSTFSAHMKNVAEIIQRASEKSLVVLDELGSGTDPQEGCAIAMAVLDALIEKKSFVLVTTHHGALKNYGYSNPSCVNASVEFNEKTLSPTYKILMGVPGESHAVDIAKRNGLPETIVEKARFYLGNNRADVSDLIKGLIRKHEDLNEFETQKKEEERRLREDRRKSDLKELRLKQKELELRKDGIKKLDIFFEEKRKALENLVREIREGELTREKTLNVKNWIEDFKESLQSEHEAIKTEQEKIEEESRFSSAEKQENKNNQSQSLQLQRGIKVYIKNYKRSGEIIREEKKGKWLVAMDNLKITVPENDIEISEKQTDLKLSKPVITLISDSDSKPTMPSLELRLLGMRGEEAQKALQLQMDTALVHGVTEFAIIHGKGDGILQHITHNFLKSNNYVKNFRFAKPEEGGSGKTIVNLE</sequence>
<dbReference type="PATRIC" id="fig|1291379.3.peg.1470"/>
<organism evidence="10 11">
    <name type="scientific">Treponema pedis str. T A4</name>
    <dbReference type="NCBI Taxonomy" id="1291379"/>
    <lineage>
        <taxon>Bacteria</taxon>
        <taxon>Pseudomonadati</taxon>
        <taxon>Spirochaetota</taxon>
        <taxon>Spirochaetia</taxon>
        <taxon>Spirochaetales</taxon>
        <taxon>Treponemataceae</taxon>
        <taxon>Treponema</taxon>
    </lineage>
</organism>
<feature type="region of interest" description="Disordered" evidence="8">
    <location>
        <begin position="648"/>
        <end position="677"/>
    </location>
</feature>
<dbReference type="InterPro" id="IPR005747">
    <property type="entry name" value="MutS2"/>
</dbReference>
<dbReference type="SMART" id="SM00533">
    <property type="entry name" value="MUTSd"/>
    <property type="match status" value="1"/>
</dbReference>
<dbReference type="EC" id="3.6.4.-" evidence="7"/>
<reference evidence="10 11" key="1">
    <citation type="journal article" date="2013" name="PLoS ONE">
        <title>Genome-Wide Relatedness of Treponema pedis, from Gingiva and Necrotic Skin Lesions of Pigs, with the Human Oral Pathogen Treponema denticola.</title>
        <authorList>
            <person name="Svartstrom O."/>
            <person name="Mushtaq M."/>
            <person name="Pringle M."/>
            <person name="Segerman B."/>
        </authorList>
    </citation>
    <scope>NUCLEOTIDE SEQUENCE [LARGE SCALE GENOMIC DNA]</scope>
    <source>
        <strain evidence="10">T A4</strain>
    </source>
</reference>
<dbReference type="KEGG" id="tped:TPE_1486"/>
<dbReference type="PROSITE" id="PS00486">
    <property type="entry name" value="DNA_MISMATCH_REPAIR_2"/>
    <property type="match status" value="1"/>
</dbReference>
<dbReference type="InterPro" id="IPR000432">
    <property type="entry name" value="DNA_mismatch_repair_MutS_C"/>
</dbReference>
<dbReference type="GO" id="GO:0072344">
    <property type="term" value="P:rescue of stalled ribosome"/>
    <property type="evidence" value="ECO:0007669"/>
    <property type="project" value="UniProtKB-UniRule"/>
</dbReference>
<dbReference type="Proteomes" id="UP000015620">
    <property type="component" value="Chromosome"/>
</dbReference>
<evidence type="ECO:0000259" key="9">
    <source>
        <dbReference type="PROSITE" id="PS50828"/>
    </source>
</evidence>
<evidence type="ECO:0000256" key="1">
    <source>
        <dbReference type="ARBA" id="ARBA00022730"/>
    </source>
</evidence>
<dbReference type="PROSITE" id="PS50828">
    <property type="entry name" value="SMR"/>
    <property type="match status" value="1"/>
</dbReference>
<dbReference type="InterPro" id="IPR002625">
    <property type="entry name" value="Smr_dom"/>
</dbReference>
<evidence type="ECO:0000256" key="2">
    <source>
        <dbReference type="ARBA" id="ARBA00022741"/>
    </source>
</evidence>
<keyword evidence="5 7" id="KW-0694">RNA-binding</keyword>
<evidence type="ECO:0000256" key="5">
    <source>
        <dbReference type="ARBA" id="ARBA00022884"/>
    </source>
</evidence>
<dbReference type="GO" id="GO:0016887">
    <property type="term" value="F:ATP hydrolysis activity"/>
    <property type="evidence" value="ECO:0007669"/>
    <property type="project" value="InterPro"/>
</dbReference>
<dbReference type="PANTHER" id="PTHR48466">
    <property type="entry name" value="OS10G0509000 PROTEIN-RELATED"/>
    <property type="match status" value="1"/>
</dbReference>
<dbReference type="HAMAP" id="MF_00092">
    <property type="entry name" value="MutS2"/>
    <property type="match status" value="1"/>
</dbReference>
<dbReference type="GO" id="GO:0045910">
    <property type="term" value="P:negative regulation of DNA recombination"/>
    <property type="evidence" value="ECO:0007669"/>
    <property type="project" value="InterPro"/>
</dbReference>
<feature type="domain" description="Smr" evidence="9">
    <location>
        <begin position="757"/>
        <end position="830"/>
    </location>
</feature>
<dbReference type="InterPro" id="IPR036063">
    <property type="entry name" value="Smr_dom_sf"/>
</dbReference>
<dbReference type="InterPro" id="IPR027417">
    <property type="entry name" value="P-loop_NTPase"/>
</dbReference>
<dbReference type="SUPFAM" id="SSF48334">
    <property type="entry name" value="DNA repair protein MutS, domain III"/>
    <property type="match status" value="1"/>
</dbReference>
<dbReference type="EMBL" id="CP004120">
    <property type="protein sequence ID" value="AGT43981.1"/>
    <property type="molecule type" value="Genomic_DNA"/>
</dbReference>
<comment type="function">
    <text evidence="7">Acts as a ribosome collision sensor, splitting the ribosome into its 2 subunits. Detects stalled/collided 70S ribosomes which it binds and splits by an ATP-hydrolysis driven conformational change. Acts upstream of the ribosome quality control system (RQC), a ribosome-associated complex that mediates the extraction of incompletely synthesized nascent chains from stalled ribosomes and their subsequent degradation. Probably generates substrates for RQC.</text>
</comment>
<dbReference type="SUPFAM" id="SSF52540">
    <property type="entry name" value="P-loop containing nucleoside triphosphate hydrolases"/>
    <property type="match status" value="1"/>
</dbReference>
<dbReference type="NCBIfam" id="TIGR01069">
    <property type="entry name" value="mutS2"/>
    <property type="match status" value="1"/>
</dbReference>
<comment type="function">
    <text evidence="7">Endonuclease that is involved in the suppression of homologous recombination and thus may have a key role in the control of bacterial genetic diversity.</text>
</comment>
<dbReference type="GO" id="GO:0019843">
    <property type="term" value="F:rRNA binding"/>
    <property type="evidence" value="ECO:0007669"/>
    <property type="project" value="UniProtKB-UniRule"/>
</dbReference>
<dbReference type="PANTHER" id="PTHR48466:SF2">
    <property type="entry name" value="OS10G0509000 PROTEIN"/>
    <property type="match status" value="1"/>
</dbReference>
<proteinExistence type="inferred from homology"/>
<feature type="binding site" evidence="7">
    <location>
        <begin position="359"/>
        <end position="366"/>
    </location>
    <ligand>
        <name>ATP</name>
        <dbReference type="ChEBI" id="CHEBI:30616"/>
    </ligand>
</feature>
<evidence type="ECO:0000256" key="4">
    <source>
        <dbReference type="ARBA" id="ARBA00022840"/>
    </source>
</evidence>
<keyword evidence="2 7" id="KW-0547">Nucleotide-binding</keyword>
<accession>S6A400</accession>
<dbReference type="GO" id="GO:0006298">
    <property type="term" value="P:mismatch repair"/>
    <property type="evidence" value="ECO:0007669"/>
    <property type="project" value="InterPro"/>
</dbReference>
<keyword evidence="4 7" id="KW-0067">ATP-binding</keyword>
<evidence type="ECO:0000256" key="6">
    <source>
        <dbReference type="ARBA" id="ARBA00023125"/>
    </source>
</evidence>
<evidence type="ECO:0000256" key="3">
    <source>
        <dbReference type="ARBA" id="ARBA00022801"/>
    </source>
</evidence>
<keyword evidence="11" id="KW-1185">Reference proteome</keyword>
<gene>
    <name evidence="7" type="primary">mutS2</name>
    <name evidence="7" type="synonym">rqcU</name>
    <name evidence="10" type="ORF">TPE_1486</name>
</gene>
<keyword evidence="6 7" id="KW-0238">DNA-binding</keyword>
<dbReference type="Gene3D" id="3.30.1370.110">
    <property type="match status" value="1"/>
</dbReference>
<dbReference type="GO" id="GO:0043023">
    <property type="term" value="F:ribosomal large subunit binding"/>
    <property type="evidence" value="ECO:0007669"/>
    <property type="project" value="UniProtKB-UniRule"/>
</dbReference>
<dbReference type="InterPro" id="IPR036187">
    <property type="entry name" value="DNA_mismatch_repair_MutS_sf"/>
</dbReference>
<evidence type="ECO:0000313" key="11">
    <source>
        <dbReference type="Proteomes" id="UP000015620"/>
    </source>
</evidence>
<dbReference type="AlphaFoldDB" id="S6A400"/>
<dbReference type="SUPFAM" id="SSF160443">
    <property type="entry name" value="SMR domain-like"/>
    <property type="match status" value="1"/>
</dbReference>
<dbReference type="GO" id="GO:0140664">
    <property type="term" value="F:ATP-dependent DNA damage sensor activity"/>
    <property type="evidence" value="ECO:0007669"/>
    <property type="project" value="InterPro"/>
</dbReference>
<dbReference type="InterPro" id="IPR007696">
    <property type="entry name" value="DNA_mismatch_repair_MutS_core"/>
</dbReference>
<evidence type="ECO:0000313" key="10">
    <source>
        <dbReference type="EMBL" id="AGT43981.1"/>
    </source>
</evidence>
<feature type="compositionally biased region" description="Basic and acidic residues" evidence="8">
    <location>
        <begin position="648"/>
        <end position="670"/>
    </location>
</feature>
<name>S6A400_9SPIR</name>
<dbReference type="STRING" id="1291379.TPE_1486"/>
<dbReference type="Pfam" id="PF00488">
    <property type="entry name" value="MutS_V"/>
    <property type="match status" value="1"/>
</dbReference>
<dbReference type="SMART" id="SM00463">
    <property type="entry name" value="SMR"/>
    <property type="match status" value="1"/>
</dbReference>
<keyword evidence="1 7" id="KW-0699">rRNA-binding</keyword>
<protein>
    <recommendedName>
        <fullName evidence="7">Endonuclease MutS2</fullName>
        <ecNumber evidence="7">3.1.-.-</ecNumber>
    </recommendedName>
    <alternativeName>
        <fullName evidence="7">Ribosome-associated protein quality control-upstream factor</fullName>
        <shortName evidence="7">RQC-upstream factor</shortName>
        <shortName evidence="7">RqcU</shortName>
        <ecNumber evidence="7">3.6.4.-</ecNumber>
    </alternativeName>
</protein>
<evidence type="ECO:0000256" key="7">
    <source>
        <dbReference type="HAMAP-Rule" id="MF_00092"/>
    </source>
</evidence>
<dbReference type="SMART" id="SM00534">
    <property type="entry name" value="MUTSac"/>
    <property type="match status" value="1"/>
</dbReference>
<keyword evidence="7" id="KW-0540">Nuclease</keyword>
<keyword evidence="3 7" id="KW-0378">Hydrolase</keyword>
<dbReference type="EC" id="3.1.-.-" evidence="7"/>
<dbReference type="Pfam" id="PF20297">
    <property type="entry name" value="MSSS"/>
    <property type="match status" value="1"/>
</dbReference>